<proteinExistence type="predicted"/>
<reference evidence="1 2" key="1">
    <citation type="submission" date="2018-10" db="EMBL/GenBank/DDBJ databases">
        <title>Sequencing the genomes of 1000 actinobacteria strains.</title>
        <authorList>
            <person name="Klenk H.-P."/>
        </authorList>
    </citation>
    <scope>NUCLEOTIDE SEQUENCE [LARGE SCALE GENOMIC DNA]</scope>
    <source>
        <strain evidence="1 2">DSM 43800</strain>
    </source>
</reference>
<dbReference type="InterPro" id="IPR006311">
    <property type="entry name" value="TAT_signal"/>
</dbReference>
<dbReference type="Proteomes" id="UP000282084">
    <property type="component" value="Unassembled WGS sequence"/>
</dbReference>
<keyword evidence="2" id="KW-1185">Reference proteome</keyword>
<protein>
    <submittedName>
        <fullName evidence="1">Uncharacterized protein</fullName>
    </submittedName>
</protein>
<dbReference type="EMBL" id="RBXO01000001">
    <property type="protein sequence ID" value="RKT55161.1"/>
    <property type="molecule type" value="Genomic_DNA"/>
</dbReference>
<dbReference type="AlphaFoldDB" id="A0A495W0D6"/>
<dbReference type="RefSeq" id="WP_121006912.1">
    <property type="nucleotide sequence ID" value="NZ_RBXO01000001.1"/>
</dbReference>
<evidence type="ECO:0000313" key="1">
    <source>
        <dbReference type="EMBL" id="RKT55161.1"/>
    </source>
</evidence>
<sequence>MPTSPLSRRRFLPAAGGPGVALASAGCGVVDLSAEQGGGNLLDRRNTAFATSGAAPVSSPRWST</sequence>
<dbReference type="PROSITE" id="PS51318">
    <property type="entry name" value="TAT"/>
    <property type="match status" value="1"/>
</dbReference>
<name>A0A495W0D6_9PSEU</name>
<comment type="caution">
    <text evidence="1">The sequence shown here is derived from an EMBL/GenBank/DDBJ whole genome shotgun (WGS) entry which is preliminary data.</text>
</comment>
<gene>
    <name evidence="1" type="ORF">C8E97_3819</name>
</gene>
<accession>A0A495W0D6</accession>
<organism evidence="1 2">
    <name type="scientific">Saccharothrix australiensis</name>
    <dbReference type="NCBI Taxonomy" id="2072"/>
    <lineage>
        <taxon>Bacteria</taxon>
        <taxon>Bacillati</taxon>
        <taxon>Actinomycetota</taxon>
        <taxon>Actinomycetes</taxon>
        <taxon>Pseudonocardiales</taxon>
        <taxon>Pseudonocardiaceae</taxon>
        <taxon>Saccharothrix</taxon>
    </lineage>
</organism>
<evidence type="ECO:0000313" key="2">
    <source>
        <dbReference type="Proteomes" id="UP000282084"/>
    </source>
</evidence>